<reference evidence="3" key="1">
    <citation type="submission" date="2023-03" db="EMBL/GenBank/DDBJ databases">
        <authorList>
            <person name="Steffen K."/>
            <person name="Cardenas P."/>
        </authorList>
    </citation>
    <scope>NUCLEOTIDE SEQUENCE</scope>
</reference>
<organism evidence="3 4">
    <name type="scientific">Geodia barretti</name>
    <name type="common">Barrett's horny sponge</name>
    <dbReference type="NCBI Taxonomy" id="519541"/>
    <lineage>
        <taxon>Eukaryota</taxon>
        <taxon>Metazoa</taxon>
        <taxon>Porifera</taxon>
        <taxon>Demospongiae</taxon>
        <taxon>Heteroscleromorpha</taxon>
        <taxon>Tetractinellida</taxon>
        <taxon>Astrophorina</taxon>
        <taxon>Geodiidae</taxon>
        <taxon>Geodia</taxon>
    </lineage>
</organism>
<evidence type="ECO:0000256" key="1">
    <source>
        <dbReference type="PROSITE-ProRule" id="PRU00169"/>
    </source>
</evidence>
<evidence type="ECO:0000313" key="3">
    <source>
        <dbReference type="EMBL" id="CAI8041224.1"/>
    </source>
</evidence>
<evidence type="ECO:0000259" key="2">
    <source>
        <dbReference type="PROSITE" id="PS50110"/>
    </source>
</evidence>
<dbReference type="EMBL" id="CASHTH010003172">
    <property type="protein sequence ID" value="CAI8041224.1"/>
    <property type="molecule type" value="Genomic_DNA"/>
</dbReference>
<sequence>MVVDDHEIMRDGLREVLQRTGDYEVCGQAGDGVSAVNIALELKPDVIIMDVMMPLKNGIDACREITEMLPDTRC</sequence>
<proteinExistence type="predicted"/>
<name>A0AA35T4Q7_GEOBA</name>
<dbReference type="InterPro" id="IPR058245">
    <property type="entry name" value="NreC/VraR/RcsB-like_REC"/>
</dbReference>
<dbReference type="CDD" id="cd17535">
    <property type="entry name" value="REC_NarL-like"/>
    <property type="match status" value="1"/>
</dbReference>
<accession>A0AA35T4Q7</accession>
<dbReference type="Pfam" id="PF00072">
    <property type="entry name" value="Response_reg"/>
    <property type="match status" value="1"/>
</dbReference>
<comment type="caution">
    <text evidence="3">The sequence shown here is derived from an EMBL/GenBank/DDBJ whole genome shotgun (WGS) entry which is preliminary data.</text>
</comment>
<dbReference type="PANTHER" id="PTHR42872:SF6">
    <property type="entry name" value="PROTEIN-GLUTAMATE METHYLESTERASE_PROTEIN-GLUTAMINE GLUTAMINASE"/>
    <property type="match status" value="1"/>
</dbReference>
<feature type="modified residue" description="4-aspartylphosphate" evidence="1">
    <location>
        <position position="50"/>
    </location>
</feature>
<dbReference type="PANTHER" id="PTHR42872">
    <property type="entry name" value="PROTEIN-GLUTAMATE METHYLESTERASE/PROTEIN-GLUTAMINE GLUTAMINASE"/>
    <property type="match status" value="1"/>
</dbReference>
<protein>
    <submittedName>
        <fullName evidence="3">Chemotaxis protein CheY</fullName>
    </submittedName>
</protein>
<evidence type="ECO:0000313" key="4">
    <source>
        <dbReference type="Proteomes" id="UP001174909"/>
    </source>
</evidence>
<gene>
    <name evidence="3" type="ORF">GBAR_LOCUS22926</name>
</gene>
<dbReference type="GO" id="GO:0000160">
    <property type="term" value="P:phosphorelay signal transduction system"/>
    <property type="evidence" value="ECO:0007669"/>
    <property type="project" value="InterPro"/>
</dbReference>
<keyword evidence="4" id="KW-1185">Reference proteome</keyword>
<dbReference type="InterPro" id="IPR011006">
    <property type="entry name" value="CheY-like_superfamily"/>
</dbReference>
<feature type="domain" description="Response regulatory" evidence="2">
    <location>
        <begin position="1"/>
        <end position="74"/>
    </location>
</feature>
<dbReference type="Gene3D" id="3.40.50.2300">
    <property type="match status" value="1"/>
</dbReference>
<dbReference type="AlphaFoldDB" id="A0AA35T4Q7"/>
<dbReference type="InterPro" id="IPR001789">
    <property type="entry name" value="Sig_transdc_resp-reg_receiver"/>
</dbReference>
<keyword evidence="1" id="KW-0597">Phosphoprotein</keyword>
<dbReference type="SUPFAM" id="SSF52172">
    <property type="entry name" value="CheY-like"/>
    <property type="match status" value="1"/>
</dbReference>
<dbReference type="PROSITE" id="PS50110">
    <property type="entry name" value="RESPONSE_REGULATORY"/>
    <property type="match status" value="1"/>
</dbReference>
<dbReference type="Proteomes" id="UP001174909">
    <property type="component" value="Unassembled WGS sequence"/>
</dbReference>